<organism evidence="7">
    <name type="scientific">uncultured bacterium URE4</name>
    <dbReference type="NCBI Taxonomy" id="581112"/>
    <lineage>
        <taxon>Bacteria</taxon>
        <taxon>environmental samples</taxon>
    </lineage>
</organism>
<dbReference type="AlphaFoldDB" id="C0JZW0"/>
<dbReference type="EC" id="3.1.11.6" evidence="6"/>
<evidence type="ECO:0000313" key="7">
    <source>
        <dbReference type="EMBL" id="ACM90990.1"/>
    </source>
</evidence>
<evidence type="ECO:0000256" key="2">
    <source>
        <dbReference type="ARBA" id="ARBA00022490"/>
    </source>
</evidence>
<comment type="similarity">
    <text evidence="1">Belongs to the XseB family.</text>
</comment>
<protein>
    <recommendedName>
        <fullName evidence="6">Exodeoxyribonuclease VII small subunit</fullName>
        <ecNumber evidence="6">3.1.11.6</ecNumber>
    </recommendedName>
</protein>
<keyword evidence="4" id="KW-0378">Hydrolase</keyword>
<dbReference type="GO" id="GO:0008855">
    <property type="term" value="F:exodeoxyribonuclease VII activity"/>
    <property type="evidence" value="ECO:0007669"/>
    <property type="project" value="UniProtKB-UniRule"/>
</dbReference>
<evidence type="ECO:0000256" key="1">
    <source>
        <dbReference type="ARBA" id="ARBA00009998"/>
    </source>
</evidence>
<name>C0JZW0_9BACT</name>
<dbReference type="NCBIfam" id="TIGR01280">
    <property type="entry name" value="xseB"/>
    <property type="match status" value="1"/>
</dbReference>
<dbReference type="GO" id="GO:0006308">
    <property type="term" value="P:DNA catabolic process"/>
    <property type="evidence" value="ECO:0007669"/>
    <property type="project" value="UniProtKB-UniRule"/>
</dbReference>
<dbReference type="Gene3D" id="1.10.287.1040">
    <property type="entry name" value="Exonuclease VII, small subunit"/>
    <property type="match status" value="1"/>
</dbReference>
<dbReference type="InterPro" id="IPR037004">
    <property type="entry name" value="Exonuc_VII_ssu_sf"/>
</dbReference>
<keyword evidence="2" id="KW-0963">Cytoplasm</keyword>
<keyword evidence="3" id="KW-0540">Nuclease</keyword>
<dbReference type="SUPFAM" id="SSF116842">
    <property type="entry name" value="XseB-like"/>
    <property type="match status" value="1"/>
</dbReference>
<dbReference type="EMBL" id="FJ529691">
    <property type="protein sequence ID" value="ACM90990.1"/>
    <property type="molecule type" value="Genomic_DNA"/>
</dbReference>
<dbReference type="InterPro" id="IPR003761">
    <property type="entry name" value="Exonuc_VII_S"/>
</dbReference>
<keyword evidence="5 7" id="KW-0269">Exonuclease</keyword>
<sequence>MEEKFDYAKAVEELEKIAAKVEDPATKLDDIDALVARSNRLLKACRAYLRTVQERIDKLDED</sequence>
<dbReference type="Pfam" id="PF02609">
    <property type="entry name" value="Exonuc_VII_S"/>
    <property type="match status" value="1"/>
</dbReference>
<reference evidence="7" key="1">
    <citation type="submission" date="2008-11" db="EMBL/GenBank/DDBJ databases">
        <title>Isolation and characterization of a fructose-1,6-bisphosphatase in Bacteroides sp. from a rumen metagenomic library.</title>
        <authorList>
            <person name="Wang J."/>
            <person name="Liu K."/>
            <person name="Zhao S."/>
            <person name="Bu D."/>
            <person name="Li D."/>
            <person name="Yu P."/>
            <person name="Wei H."/>
            <person name="Zhou L."/>
        </authorList>
    </citation>
    <scope>NUCLEOTIDE SEQUENCE</scope>
</reference>
<proteinExistence type="inferred from homology"/>
<evidence type="ECO:0000256" key="4">
    <source>
        <dbReference type="ARBA" id="ARBA00022801"/>
    </source>
</evidence>
<evidence type="ECO:0000256" key="3">
    <source>
        <dbReference type="ARBA" id="ARBA00022722"/>
    </source>
</evidence>
<dbReference type="GO" id="GO:0009318">
    <property type="term" value="C:exodeoxyribonuclease VII complex"/>
    <property type="evidence" value="ECO:0007669"/>
    <property type="project" value="UniProtKB-UniRule"/>
</dbReference>
<evidence type="ECO:0000256" key="5">
    <source>
        <dbReference type="ARBA" id="ARBA00022839"/>
    </source>
</evidence>
<evidence type="ECO:0000256" key="6">
    <source>
        <dbReference type="NCBIfam" id="TIGR01280"/>
    </source>
</evidence>
<accession>C0JZW0</accession>